<evidence type="ECO:0000256" key="10">
    <source>
        <dbReference type="ARBA" id="ARBA00023052"/>
    </source>
</evidence>
<proteinExistence type="inferred from homology"/>
<evidence type="ECO:0000256" key="13">
    <source>
        <dbReference type="PIRSR" id="PIRSR605478-1"/>
    </source>
</evidence>
<dbReference type="GO" id="GO:0005829">
    <property type="term" value="C:cytosol"/>
    <property type="evidence" value="ECO:0007669"/>
    <property type="project" value="TreeGrafter"/>
</dbReference>
<dbReference type="Gene3D" id="3.40.50.970">
    <property type="match status" value="2"/>
</dbReference>
<dbReference type="Gene3D" id="3.40.50.920">
    <property type="match status" value="1"/>
</dbReference>
<feature type="binding site" evidence="16">
    <location>
        <position position="185"/>
    </location>
    <ligand>
        <name>Mg(2+)</name>
        <dbReference type="ChEBI" id="CHEBI:18420"/>
    </ligand>
</feature>
<dbReference type="SMART" id="SM00861">
    <property type="entry name" value="Transket_pyr"/>
    <property type="match status" value="1"/>
</dbReference>
<dbReference type="Pfam" id="PF22613">
    <property type="entry name" value="Transketolase_C_1"/>
    <property type="match status" value="1"/>
</dbReference>
<dbReference type="EC" id="2.2.1.1" evidence="5 12"/>
<evidence type="ECO:0000256" key="16">
    <source>
        <dbReference type="PIRSR" id="PIRSR605478-4"/>
    </source>
</evidence>
<feature type="binding site" evidence="14">
    <location>
        <position position="521"/>
    </location>
    <ligand>
        <name>substrate</name>
    </ligand>
</feature>
<dbReference type="HOGENOM" id="CLU_009227_0_0_6"/>
<dbReference type="FunFam" id="3.40.50.920:FF:000003">
    <property type="entry name" value="Transketolase"/>
    <property type="match status" value="1"/>
</dbReference>
<dbReference type="InterPro" id="IPR029061">
    <property type="entry name" value="THDP-binding"/>
</dbReference>
<dbReference type="SUPFAM" id="SSF52922">
    <property type="entry name" value="TK C-terminal domain-like"/>
    <property type="match status" value="1"/>
</dbReference>
<evidence type="ECO:0000256" key="11">
    <source>
        <dbReference type="ARBA" id="ARBA00049473"/>
    </source>
</evidence>
<dbReference type="FunFam" id="3.40.50.970:FF:000003">
    <property type="entry name" value="Transketolase"/>
    <property type="match status" value="1"/>
</dbReference>
<evidence type="ECO:0000256" key="14">
    <source>
        <dbReference type="PIRSR" id="PIRSR605478-2"/>
    </source>
</evidence>
<keyword evidence="6" id="KW-0808">Transferase</keyword>
<evidence type="ECO:0000256" key="15">
    <source>
        <dbReference type="PIRSR" id="PIRSR605478-3"/>
    </source>
</evidence>
<feature type="binding site" evidence="15">
    <location>
        <position position="66"/>
    </location>
    <ligand>
        <name>thiamine diphosphate</name>
        <dbReference type="ChEBI" id="CHEBI:58937"/>
    </ligand>
</feature>
<dbReference type="InterPro" id="IPR020826">
    <property type="entry name" value="Transketolase_BS"/>
</dbReference>
<dbReference type="STRING" id="797473.HMPREF9080_01285"/>
<reference evidence="19 20" key="1">
    <citation type="submission" date="2011-08" db="EMBL/GenBank/DDBJ databases">
        <authorList>
            <person name="Weinstock G."/>
            <person name="Sodergren E."/>
            <person name="Clifton S."/>
            <person name="Fulton L."/>
            <person name="Fulton B."/>
            <person name="Courtney L."/>
            <person name="Fronick C."/>
            <person name="Harrison M."/>
            <person name="Strong C."/>
            <person name="Farmer C."/>
            <person name="Delahaunty K."/>
            <person name="Markovic C."/>
            <person name="Hall O."/>
            <person name="Minx P."/>
            <person name="Tomlinson C."/>
            <person name="Mitreva M."/>
            <person name="Hou S."/>
            <person name="Chen J."/>
            <person name="Wollam A."/>
            <person name="Pepin K.H."/>
            <person name="Johnson M."/>
            <person name="Bhonagiri V."/>
            <person name="Zhang X."/>
            <person name="Suruliraj S."/>
            <person name="Warren W."/>
            <person name="Chinwalla A."/>
            <person name="Mardis E.R."/>
            <person name="Wilson R.K."/>
        </authorList>
    </citation>
    <scope>NUCLEOTIDE SEQUENCE [LARGE SCALE GENOMIC DNA]</scope>
    <source>
        <strain evidence="19 20">F0432</strain>
    </source>
</reference>
<dbReference type="AlphaFoldDB" id="G9ZEU5"/>
<dbReference type="InterPro" id="IPR005474">
    <property type="entry name" value="Transketolase_N"/>
</dbReference>
<evidence type="ECO:0000256" key="8">
    <source>
        <dbReference type="ARBA" id="ARBA00022837"/>
    </source>
</evidence>
<feature type="binding site" evidence="14">
    <location>
        <position position="385"/>
    </location>
    <ligand>
        <name>substrate</name>
    </ligand>
</feature>
<accession>G9ZEU5</accession>
<dbReference type="CDD" id="cd02012">
    <property type="entry name" value="TPP_TK"/>
    <property type="match status" value="1"/>
</dbReference>
<dbReference type="Proteomes" id="UP000004750">
    <property type="component" value="Unassembled WGS sequence"/>
</dbReference>
<evidence type="ECO:0000256" key="7">
    <source>
        <dbReference type="ARBA" id="ARBA00022723"/>
    </source>
</evidence>
<evidence type="ECO:0000313" key="19">
    <source>
        <dbReference type="EMBL" id="EHM54348.1"/>
    </source>
</evidence>
<evidence type="ECO:0000256" key="1">
    <source>
        <dbReference type="ARBA" id="ARBA00001913"/>
    </source>
</evidence>
<dbReference type="SUPFAM" id="SSF52518">
    <property type="entry name" value="Thiamin diphosphate-binding fold (THDP-binding)"/>
    <property type="match status" value="2"/>
</dbReference>
<evidence type="ECO:0000256" key="9">
    <source>
        <dbReference type="ARBA" id="ARBA00022842"/>
    </source>
</evidence>
<feature type="binding site" evidence="14">
    <location>
        <position position="358"/>
    </location>
    <ligand>
        <name>substrate</name>
    </ligand>
</feature>
<evidence type="ECO:0000256" key="17">
    <source>
        <dbReference type="PIRSR" id="PIRSR605478-5"/>
    </source>
</evidence>
<sequence length="662" mass="71626">MTPIQTFAASIRILSMDAVQKANSGWPGAPMGMADMAAVLWHEHLRVNPADTQWYNRDRFILSNGHASMLQYALLHLTGFDVSLDDIKNFRQLHSKTPGHPEYRDTPGVEITTGPLGQGIATAVGMAIAERHLAARYNRDNLPLIDHYTYVFLGDGCLMEGVSAEACSLAGTLGLGKLICLYDSNGISIDGEIAPWFGEDVAARYEAYGWHVIRDIDGHDTNAIDTAINTAKAETGKPSLIICRTKIGYGSPNLEGTEKTHGAPLGKEEIALTKKALGLPEGDFELPEGAYQAASLREKGAKLQDAWERIWQQYQDQYPAEAQEFARVMSGKLPENLDRVVDNTLAQYNEAGGNIATRKASENAINLLLPHLPELIGGSADLTGSNLTWSKAASKSIKPGDFSGNYLHYGVREFAMSTIMNGIALHGGLRAYGGTFLVFSDYMRNGIRLSALMKLPVTYVLTHDSIGLGEDGPTHQPVEHIASLRLIPNLNVWRPCDQQETLVAWRSALNPTTPTALALSRQGLPEQKRDEATRKAIAKGGYILEAAEHPNLVLVATGSEVALIVAAAAKLREEGQRVQVVSMPCLDLYQQQDAAYRAAVLPKGVPTVVVEAGVTLPWRGISGDRGTVIGIDTFGASAPADELFPLYGLTVENIVAQSKALL</sequence>
<dbReference type="InterPro" id="IPR033247">
    <property type="entry name" value="Transketolase_fam"/>
</dbReference>
<dbReference type="FunFam" id="3.40.50.970:FF:000004">
    <property type="entry name" value="Transketolase"/>
    <property type="match status" value="1"/>
</dbReference>
<keyword evidence="10 15" id="KW-0786">Thiamine pyrophosphate</keyword>
<keyword evidence="8" id="KW-0106">Calcium</keyword>
<dbReference type="Pfam" id="PF02779">
    <property type="entry name" value="Transket_pyr"/>
    <property type="match status" value="1"/>
</dbReference>
<feature type="binding site" evidence="15">
    <location>
        <position position="439"/>
    </location>
    <ligand>
        <name>thiamine diphosphate</name>
        <dbReference type="ChEBI" id="CHEBI:58937"/>
    </ligand>
</feature>
<name>G9ZEU5_9GAMM</name>
<dbReference type="InterPro" id="IPR005478">
    <property type="entry name" value="Transketolase_bac-like"/>
</dbReference>
<comment type="cofactor">
    <cofactor evidence="2">
        <name>Co(2+)</name>
        <dbReference type="ChEBI" id="CHEBI:48828"/>
    </cofactor>
</comment>
<dbReference type="EMBL" id="AGCM01000072">
    <property type="protein sequence ID" value="EHM54348.1"/>
    <property type="molecule type" value="Genomic_DNA"/>
</dbReference>
<dbReference type="PATRIC" id="fig|797473.3.peg.1033"/>
<organism evidence="19 20">
    <name type="scientific">Cardiobacterium valvarum F0432</name>
    <dbReference type="NCBI Taxonomy" id="797473"/>
    <lineage>
        <taxon>Bacteria</taxon>
        <taxon>Pseudomonadati</taxon>
        <taxon>Pseudomonadota</taxon>
        <taxon>Gammaproteobacteria</taxon>
        <taxon>Cardiobacteriales</taxon>
        <taxon>Cardiobacteriaceae</taxon>
        <taxon>Cardiobacterium</taxon>
    </lineage>
</organism>
<dbReference type="GO" id="GO:0009052">
    <property type="term" value="P:pentose-phosphate shunt, non-oxidative branch"/>
    <property type="evidence" value="ECO:0007669"/>
    <property type="project" value="UniProtKB-ARBA"/>
</dbReference>
<dbReference type="InterPro" id="IPR005475">
    <property type="entry name" value="Transketolase-like_Pyr-bd"/>
</dbReference>
<dbReference type="GO" id="GO:0004802">
    <property type="term" value="F:transketolase activity"/>
    <property type="evidence" value="ECO:0007669"/>
    <property type="project" value="UniProtKB-UniRule"/>
</dbReference>
<evidence type="ECO:0000256" key="2">
    <source>
        <dbReference type="ARBA" id="ARBA00001941"/>
    </source>
</evidence>
<feature type="binding site" evidence="15">
    <location>
        <begin position="114"/>
        <end position="116"/>
    </location>
    <ligand>
        <name>thiamine diphosphate</name>
        <dbReference type="ChEBI" id="CHEBI:58937"/>
    </ligand>
</feature>
<dbReference type="InterPro" id="IPR055152">
    <property type="entry name" value="Transketolase-like_C_2"/>
</dbReference>
<dbReference type="NCBIfam" id="TIGR00232">
    <property type="entry name" value="tktlase_bact"/>
    <property type="match status" value="1"/>
</dbReference>
<dbReference type="RefSeq" id="WP_006985298.1">
    <property type="nucleotide sequence ID" value="NZ_JH417921.1"/>
</dbReference>
<keyword evidence="7 16" id="KW-0479">Metal-binding</keyword>
<dbReference type="PANTHER" id="PTHR43522">
    <property type="entry name" value="TRANSKETOLASE"/>
    <property type="match status" value="1"/>
</dbReference>
<evidence type="ECO:0000256" key="6">
    <source>
        <dbReference type="ARBA" id="ARBA00022679"/>
    </source>
</evidence>
<dbReference type="GO" id="GO:0046872">
    <property type="term" value="F:metal ion binding"/>
    <property type="evidence" value="ECO:0007669"/>
    <property type="project" value="UniProtKB-KW"/>
</dbReference>
<feature type="binding site" evidence="15">
    <location>
        <position position="156"/>
    </location>
    <ligand>
        <name>thiamine diphosphate</name>
        <dbReference type="ChEBI" id="CHEBI:58937"/>
    </ligand>
</feature>
<feature type="binding site" evidence="16">
    <location>
        <position position="155"/>
    </location>
    <ligand>
        <name>Mg(2+)</name>
        <dbReference type="ChEBI" id="CHEBI:18420"/>
    </ligand>
</feature>
<comment type="cofactor">
    <cofactor evidence="1">
        <name>Ca(2+)</name>
        <dbReference type="ChEBI" id="CHEBI:29108"/>
    </cofactor>
</comment>
<dbReference type="InterPro" id="IPR009014">
    <property type="entry name" value="Transketo_C/PFOR_II"/>
</dbReference>
<gene>
    <name evidence="19" type="ORF">HMPREF9080_01285</name>
</gene>
<comment type="caution">
    <text evidence="19">The sequence shown here is derived from an EMBL/GenBank/DDBJ whole genome shotgun (WGS) entry which is preliminary data.</text>
</comment>
<comment type="cofactor">
    <cofactor evidence="16">
        <name>Mg(2+)</name>
        <dbReference type="ChEBI" id="CHEBI:18420"/>
    </cofactor>
    <text evidence="16">Binds 1 Mg(2+) ion per subunit. Can also utilize other divalent metal cations, such as Ca(2+), Mn(2+) and Co(2+).</text>
</comment>
<dbReference type="PROSITE" id="PS00802">
    <property type="entry name" value="TRANSKETOLASE_2"/>
    <property type="match status" value="1"/>
</dbReference>
<feature type="binding site" evidence="14">
    <location>
        <position position="463"/>
    </location>
    <ligand>
        <name>substrate</name>
    </ligand>
</feature>
<evidence type="ECO:0000259" key="18">
    <source>
        <dbReference type="SMART" id="SM00861"/>
    </source>
</evidence>
<comment type="cofactor">
    <cofactor evidence="15">
        <name>thiamine diphosphate</name>
        <dbReference type="ChEBI" id="CHEBI:58937"/>
    </cofactor>
    <text evidence="15">Binds 1 thiamine pyrophosphate per subunit. During the reaction, the substrate forms a covalent intermediate with the cofactor.</text>
</comment>
<feature type="binding site" evidence="15">
    <location>
        <position position="185"/>
    </location>
    <ligand>
        <name>thiamine diphosphate</name>
        <dbReference type="ChEBI" id="CHEBI:58937"/>
    </ligand>
</feature>
<feature type="active site" description="Proton donor" evidence="13">
    <location>
        <position position="413"/>
    </location>
</feature>
<dbReference type="Pfam" id="PF00456">
    <property type="entry name" value="Transketolase_N"/>
    <property type="match status" value="1"/>
</dbReference>
<dbReference type="CDD" id="cd07033">
    <property type="entry name" value="TPP_PYR_DXS_TK_like"/>
    <property type="match status" value="1"/>
</dbReference>
<comment type="catalytic activity">
    <reaction evidence="11">
        <text>D-sedoheptulose 7-phosphate + D-glyceraldehyde 3-phosphate = aldehydo-D-ribose 5-phosphate + D-xylulose 5-phosphate</text>
        <dbReference type="Rhea" id="RHEA:10508"/>
        <dbReference type="ChEBI" id="CHEBI:57483"/>
        <dbReference type="ChEBI" id="CHEBI:57737"/>
        <dbReference type="ChEBI" id="CHEBI:58273"/>
        <dbReference type="ChEBI" id="CHEBI:59776"/>
        <dbReference type="EC" id="2.2.1.1"/>
    </reaction>
</comment>
<feature type="site" description="Important for catalytic activity" evidence="17">
    <location>
        <position position="261"/>
    </location>
</feature>
<feature type="binding site" evidence="14">
    <location>
        <position position="261"/>
    </location>
    <ligand>
        <name>substrate</name>
    </ligand>
</feature>
<protein>
    <recommendedName>
        <fullName evidence="5 12">Transketolase</fullName>
        <ecNumber evidence="5 12">2.2.1.1</ecNumber>
    </recommendedName>
</protein>
<feature type="binding site" evidence="16">
    <location>
        <position position="187"/>
    </location>
    <ligand>
        <name>Mg(2+)</name>
        <dbReference type="ChEBI" id="CHEBI:18420"/>
    </ligand>
</feature>
<evidence type="ECO:0000256" key="5">
    <source>
        <dbReference type="ARBA" id="ARBA00013152"/>
    </source>
</evidence>
<feature type="binding site" evidence="14">
    <location>
        <position position="471"/>
    </location>
    <ligand>
        <name>substrate</name>
    </ligand>
</feature>
<feature type="domain" description="Transketolase-like pyrimidine-binding" evidence="18">
    <location>
        <begin position="355"/>
        <end position="526"/>
    </location>
</feature>
<evidence type="ECO:0000256" key="3">
    <source>
        <dbReference type="ARBA" id="ARBA00007131"/>
    </source>
</evidence>
<evidence type="ECO:0000256" key="4">
    <source>
        <dbReference type="ARBA" id="ARBA00011738"/>
    </source>
</evidence>
<keyword evidence="9 16" id="KW-0460">Magnesium</keyword>
<evidence type="ECO:0000256" key="12">
    <source>
        <dbReference type="NCBIfam" id="TIGR00232"/>
    </source>
</evidence>
<feature type="binding site" evidence="14">
    <location>
        <position position="475"/>
    </location>
    <ligand>
        <name>substrate</name>
    </ligand>
</feature>
<comment type="subunit">
    <text evidence="4">Homodimer.</text>
</comment>
<feature type="binding site" evidence="15">
    <location>
        <position position="261"/>
    </location>
    <ligand>
        <name>thiamine diphosphate</name>
        <dbReference type="ChEBI" id="CHEBI:58937"/>
    </ligand>
</feature>
<dbReference type="PANTHER" id="PTHR43522:SF2">
    <property type="entry name" value="TRANSKETOLASE 1-RELATED"/>
    <property type="match status" value="1"/>
</dbReference>
<comment type="similarity">
    <text evidence="3">Belongs to the transketolase family.</text>
</comment>
<evidence type="ECO:0000313" key="20">
    <source>
        <dbReference type="Proteomes" id="UP000004750"/>
    </source>
</evidence>